<evidence type="ECO:0000256" key="1">
    <source>
        <dbReference type="ARBA" id="ARBA00022723"/>
    </source>
</evidence>
<dbReference type="PANTHER" id="PTHR45931">
    <property type="entry name" value="SI:CH211-59O9.10"/>
    <property type="match status" value="1"/>
</dbReference>
<evidence type="ECO:0000256" key="4">
    <source>
        <dbReference type="PROSITE-ProRule" id="PRU00175"/>
    </source>
</evidence>
<dbReference type="PROSITE" id="PS50089">
    <property type="entry name" value="ZF_RING_2"/>
    <property type="match status" value="1"/>
</dbReference>
<keyword evidence="9" id="KW-1185">Reference proteome</keyword>
<feature type="transmembrane region" description="Helical" evidence="6">
    <location>
        <begin position="345"/>
        <end position="367"/>
    </location>
</feature>
<dbReference type="InterPro" id="IPR001841">
    <property type="entry name" value="Znf_RING"/>
</dbReference>
<proteinExistence type="predicted"/>
<dbReference type="Proteomes" id="UP000019335">
    <property type="component" value="Chromosome 11"/>
</dbReference>
<dbReference type="OrthoDB" id="199876at2759"/>
<feature type="region of interest" description="Disordered" evidence="5">
    <location>
        <begin position="487"/>
        <end position="527"/>
    </location>
</feature>
<feature type="domain" description="RING-type" evidence="7">
    <location>
        <begin position="419"/>
        <end position="461"/>
    </location>
</feature>
<comment type="caution">
    <text evidence="8">The sequence shown here is derived from an EMBL/GenBank/DDBJ whole genome shotgun (WGS) entry which is preliminary data.</text>
</comment>
<dbReference type="GO" id="GO:0061630">
    <property type="term" value="F:ubiquitin protein ligase activity"/>
    <property type="evidence" value="ECO:0007669"/>
    <property type="project" value="TreeGrafter"/>
</dbReference>
<dbReference type="AlphaFoldDB" id="W7TET6"/>
<keyword evidence="3" id="KW-0862">Zinc</keyword>
<keyword evidence="6" id="KW-1133">Transmembrane helix</keyword>
<dbReference type="SUPFAM" id="SSF57850">
    <property type="entry name" value="RING/U-box"/>
    <property type="match status" value="1"/>
</dbReference>
<accession>W7TET6</accession>
<feature type="compositionally biased region" description="Gly residues" evidence="5">
    <location>
        <begin position="502"/>
        <end position="519"/>
    </location>
</feature>
<keyword evidence="2 4" id="KW-0863">Zinc-finger</keyword>
<dbReference type="Pfam" id="PF13639">
    <property type="entry name" value="zf-RING_2"/>
    <property type="match status" value="1"/>
</dbReference>
<dbReference type="InterPro" id="IPR013083">
    <property type="entry name" value="Znf_RING/FYVE/PHD"/>
</dbReference>
<keyword evidence="6" id="KW-0812">Transmembrane</keyword>
<dbReference type="GO" id="GO:0008270">
    <property type="term" value="F:zinc ion binding"/>
    <property type="evidence" value="ECO:0007669"/>
    <property type="project" value="UniProtKB-KW"/>
</dbReference>
<feature type="transmembrane region" description="Helical" evidence="6">
    <location>
        <begin position="310"/>
        <end position="333"/>
    </location>
</feature>
<reference evidence="8 9" key="1">
    <citation type="journal article" date="2014" name="Mol. Plant">
        <title>Chromosome Scale Genome Assembly and Transcriptome Profiling of Nannochloropsis gaditana in Nitrogen Depletion.</title>
        <authorList>
            <person name="Corteggiani Carpinelli E."/>
            <person name="Telatin A."/>
            <person name="Vitulo N."/>
            <person name="Forcato C."/>
            <person name="D'Angelo M."/>
            <person name="Schiavon R."/>
            <person name="Vezzi A."/>
            <person name="Giacometti G.M."/>
            <person name="Morosinotto T."/>
            <person name="Valle G."/>
        </authorList>
    </citation>
    <scope>NUCLEOTIDE SEQUENCE [LARGE SCALE GENOMIC DNA]</scope>
    <source>
        <strain evidence="8 9">B-31</strain>
    </source>
</reference>
<keyword evidence="6" id="KW-0472">Membrane</keyword>
<dbReference type="PANTHER" id="PTHR45931:SF16">
    <property type="entry name" value="RING_U-BOX SUPERFAMILY PROTEIN"/>
    <property type="match status" value="1"/>
</dbReference>
<evidence type="ECO:0000313" key="9">
    <source>
        <dbReference type="Proteomes" id="UP000019335"/>
    </source>
</evidence>
<evidence type="ECO:0000256" key="2">
    <source>
        <dbReference type="ARBA" id="ARBA00022771"/>
    </source>
</evidence>
<evidence type="ECO:0000256" key="5">
    <source>
        <dbReference type="SAM" id="MobiDB-lite"/>
    </source>
</evidence>
<evidence type="ECO:0000259" key="7">
    <source>
        <dbReference type="PROSITE" id="PS50089"/>
    </source>
</evidence>
<sequence>MMEENPSMANGGINPTTPTRRPYRRARAAPFLPASDGEMLYGSDRGIGRAEQRGRRRQVQGVGNEREEEDEEMVGDVEWLLDTRRWTPIGAEIDYTAFHRLSFRDKLRTLVWVHKTRLLGRYKIFHNYIERCPCRPCSPLSRSYARSYSRALTSIGPRPCLRAPLSLLGLQGLFIRTPPSADAWRSAADILDGGGGEGRRGGRGGDDRSNAYLVEIFRLQPYAAAAYLRALLYCWIGGVMLQLEAAASFGSGGDTFYERTAWHWLCLQLVLQLLQAPARCKLWRRLVRVSHAPEADQAAEQIRRLVRSHLWMCSQALGTLFHVVAAFGPLFLYMLAPASPVRRSVLAACCGNLLVFIVRSALTFLVVHSIMEARNSNEGGDGGREGPRKGLRRGLSRNSLAKLRRRDSNAEDVMGANHCAICLAFFQEGETLLCLPCHERHVYHTGCIERWLKKNRSCPLCMADITSPALVAALAAVAAEVNVVKGGGQEQGESGEELAGRQGEGGEAWAGRQGGGIGGHVQEELQA</sequence>
<dbReference type="GO" id="GO:0005634">
    <property type="term" value="C:nucleus"/>
    <property type="evidence" value="ECO:0007669"/>
    <property type="project" value="TreeGrafter"/>
</dbReference>
<gene>
    <name evidence="8" type="ORF">Naga_100032g37</name>
</gene>
<feature type="region of interest" description="Disordered" evidence="5">
    <location>
        <begin position="1"/>
        <end position="68"/>
    </location>
</feature>
<dbReference type="EMBL" id="AZIL01000931">
    <property type="protein sequence ID" value="EWM25515.1"/>
    <property type="molecule type" value="Genomic_DNA"/>
</dbReference>
<name>W7TET6_9STRA</name>
<evidence type="ECO:0000256" key="6">
    <source>
        <dbReference type="SAM" id="Phobius"/>
    </source>
</evidence>
<evidence type="ECO:0000313" key="8">
    <source>
        <dbReference type="EMBL" id="EWM25515.1"/>
    </source>
</evidence>
<dbReference type="GO" id="GO:0016874">
    <property type="term" value="F:ligase activity"/>
    <property type="evidence" value="ECO:0007669"/>
    <property type="project" value="UniProtKB-KW"/>
</dbReference>
<dbReference type="GO" id="GO:0006511">
    <property type="term" value="P:ubiquitin-dependent protein catabolic process"/>
    <property type="evidence" value="ECO:0007669"/>
    <property type="project" value="TreeGrafter"/>
</dbReference>
<evidence type="ECO:0000256" key="3">
    <source>
        <dbReference type="ARBA" id="ARBA00022833"/>
    </source>
</evidence>
<dbReference type="Gene3D" id="3.30.40.10">
    <property type="entry name" value="Zinc/RING finger domain, C3HC4 (zinc finger)"/>
    <property type="match status" value="1"/>
</dbReference>
<keyword evidence="1" id="KW-0479">Metal-binding</keyword>
<organism evidence="8 9">
    <name type="scientific">Nannochloropsis gaditana</name>
    <dbReference type="NCBI Taxonomy" id="72520"/>
    <lineage>
        <taxon>Eukaryota</taxon>
        <taxon>Sar</taxon>
        <taxon>Stramenopiles</taxon>
        <taxon>Ochrophyta</taxon>
        <taxon>Eustigmatophyceae</taxon>
        <taxon>Eustigmatales</taxon>
        <taxon>Monodopsidaceae</taxon>
        <taxon>Nannochloropsis</taxon>
    </lineage>
</organism>
<keyword evidence="8" id="KW-0436">Ligase</keyword>
<dbReference type="InterPro" id="IPR051834">
    <property type="entry name" value="RING_finger_E3_ligase"/>
</dbReference>
<protein>
    <submittedName>
        <fullName evidence="8">E3 ubiquitin ligase</fullName>
    </submittedName>
</protein>